<evidence type="ECO:0000256" key="3">
    <source>
        <dbReference type="ARBA" id="ARBA00008621"/>
    </source>
</evidence>
<evidence type="ECO:0000256" key="5">
    <source>
        <dbReference type="ARBA" id="ARBA00022723"/>
    </source>
</evidence>
<evidence type="ECO:0000256" key="2">
    <source>
        <dbReference type="ARBA" id="ARBA00001968"/>
    </source>
</evidence>
<name>A0ABT3BH95_9RHOB</name>
<dbReference type="CDD" id="cd16841">
    <property type="entry name" value="RraA_family"/>
    <property type="match status" value="1"/>
</dbReference>
<dbReference type="EMBL" id="JALIEB010000010">
    <property type="protein sequence ID" value="MCV3272754.1"/>
    <property type="molecule type" value="Genomic_DNA"/>
</dbReference>
<dbReference type="EC" id="4.1.1.112" evidence="9"/>
<evidence type="ECO:0000256" key="4">
    <source>
        <dbReference type="ARBA" id="ARBA00011233"/>
    </source>
</evidence>
<evidence type="ECO:0000313" key="11">
    <source>
        <dbReference type="Proteomes" id="UP001208690"/>
    </source>
</evidence>
<dbReference type="SUPFAM" id="SSF89562">
    <property type="entry name" value="RraA-like"/>
    <property type="match status" value="1"/>
</dbReference>
<comment type="subunit">
    <text evidence="4 9">Homotrimer.</text>
</comment>
<dbReference type="InterPro" id="IPR005493">
    <property type="entry name" value="RraA/RraA-like"/>
</dbReference>
<dbReference type="RefSeq" id="WP_263845074.1">
    <property type="nucleotide sequence ID" value="NZ_JALIEB010000010.1"/>
</dbReference>
<evidence type="ECO:0000256" key="8">
    <source>
        <dbReference type="ARBA" id="ARBA00047973"/>
    </source>
</evidence>
<accession>A0ABT3BH95</accession>
<evidence type="ECO:0000256" key="7">
    <source>
        <dbReference type="ARBA" id="ARBA00025046"/>
    </source>
</evidence>
<keyword evidence="6 9" id="KW-0456">Lyase</keyword>
<dbReference type="InterPro" id="IPR010203">
    <property type="entry name" value="RraA"/>
</dbReference>
<keyword evidence="5 9" id="KW-0479">Metal-binding</keyword>
<dbReference type="Gene3D" id="3.50.30.40">
    <property type="entry name" value="Ribonuclease E inhibitor RraA/RraA-like"/>
    <property type="match status" value="1"/>
</dbReference>
<dbReference type="Pfam" id="PF03737">
    <property type="entry name" value="RraA-like"/>
    <property type="match status" value="1"/>
</dbReference>
<protein>
    <recommendedName>
        <fullName evidence="9">4-hydroxy-4-methyl-2-oxoglutarate aldolase</fullName>
        <shortName evidence="9">HMG aldolase</shortName>
        <ecNumber evidence="9">4.1.1.112</ecNumber>
        <ecNumber evidence="9">4.1.3.17</ecNumber>
    </recommendedName>
    <alternativeName>
        <fullName evidence="9">Oxaloacetate decarboxylase</fullName>
    </alternativeName>
</protein>
<comment type="cofactor">
    <cofactor evidence="2 9">
        <name>a divalent metal cation</name>
        <dbReference type="ChEBI" id="CHEBI:60240"/>
    </cofactor>
</comment>
<gene>
    <name evidence="10" type="primary">rraA</name>
    <name evidence="10" type="ORF">MUB52_15075</name>
</gene>
<dbReference type="Proteomes" id="UP001208690">
    <property type="component" value="Unassembled WGS sequence"/>
</dbReference>
<dbReference type="InterPro" id="IPR036704">
    <property type="entry name" value="RraA/RraA-like_sf"/>
</dbReference>
<organism evidence="10 11">
    <name type="scientific">Roseobacter sinensis</name>
    <dbReference type="NCBI Taxonomy" id="2931391"/>
    <lineage>
        <taxon>Bacteria</taxon>
        <taxon>Pseudomonadati</taxon>
        <taxon>Pseudomonadota</taxon>
        <taxon>Alphaproteobacteria</taxon>
        <taxon>Rhodobacterales</taxon>
        <taxon>Roseobacteraceae</taxon>
        <taxon>Roseobacter</taxon>
    </lineage>
</organism>
<comment type="catalytic activity">
    <reaction evidence="8 9">
        <text>oxaloacetate + H(+) = pyruvate + CO2</text>
        <dbReference type="Rhea" id="RHEA:15641"/>
        <dbReference type="ChEBI" id="CHEBI:15361"/>
        <dbReference type="ChEBI" id="CHEBI:15378"/>
        <dbReference type="ChEBI" id="CHEBI:16452"/>
        <dbReference type="ChEBI" id="CHEBI:16526"/>
        <dbReference type="EC" id="4.1.1.112"/>
    </reaction>
</comment>
<dbReference type="PANTHER" id="PTHR33254">
    <property type="entry name" value="4-HYDROXY-4-METHYL-2-OXOGLUTARATE ALDOLASE 3-RELATED"/>
    <property type="match status" value="1"/>
</dbReference>
<keyword evidence="11" id="KW-1185">Reference proteome</keyword>
<dbReference type="NCBIfam" id="TIGR01935">
    <property type="entry name" value="NOT-MenG"/>
    <property type="match status" value="1"/>
</dbReference>
<comment type="function">
    <text evidence="7 9">Catalyzes the aldol cleavage of 4-hydroxy-4-methyl-2-oxoglutarate (HMG) into 2 molecules of pyruvate. Also contains a secondary oxaloacetate (OAA) decarboxylase activity due to the common pyruvate enolate transition state formed following C-C bond cleavage in the retro-aldol and decarboxylation reactions.</text>
</comment>
<comment type="similarity">
    <text evidence="3 9">Belongs to the class II aldolase/RraA-like family.</text>
</comment>
<evidence type="ECO:0000256" key="6">
    <source>
        <dbReference type="ARBA" id="ARBA00023239"/>
    </source>
</evidence>
<comment type="catalytic activity">
    <reaction evidence="1 9">
        <text>4-hydroxy-4-methyl-2-oxoglutarate = 2 pyruvate</text>
        <dbReference type="Rhea" id="RHEA:22748"/>
        <dbReference type="ChEBI" id="CHEBI:15361"/>
        <dbReference type="ChEBI" id="CHEBI:58276"/>
        <dbReference type="EC" id="4.1.3.17"/>
    </reaction>
</comment>
<evidence type="ECO:0000313" key="10">
    <source>
        <dbReference type="EMBL" id="MCV3272754.1"/>
    </source>
</evidence>
<proteinExistence type="inferred from homology"/>
<sequence length="160" mass="16770">MKTADLIDSHASDLTLVHLPFRRFGTKTHIAGPVQTVKCFEDNTFVRAQLDTPGDGRILVVDGGGSTRIALLGDMLAQQAIDNGWAGIVLNGAIRDSAEIAEMNTLVFALATSPVKSAKKGWGEASVRIDVGGAAVAPGHWAYADADGVLISSRSLVEVS</sequence>
<reference evidence="10 11" key="1">
    <citation type="submission" date="2022-04" db="EMBL/GenBank/DDBJ databases">
        <title>Roseobacter sp. WL0113 is a bacterium isolated from neritic sediment.</title>
        <authorList>
            <person name="Wang L."/>
            <person name="He W."/>
            <person name="Zhang D.-F."/>
        </authorList>
    </citation>
    <scope>NUCLEOTIDE SEQUENCE [LARGE SCALE GENOMIC DNA]</scope>
    <source>
        <strain evidence="10 11">WL0113</strain>
    </source>
</reference>
<dbReference type="PANTHER" id="PTHR33254:SF4">
    <property type="entry name" value="4-HYDROXY-4-METHYL-2-OXOGLUTARATE ALDOLASE 3-RELATED"/>
    <property type="match status" value="1"/>
</dbReference>
<evidence type="ECO:0000256" key="1">
    <source>
        <dbReference type="ARBA" id="ARBA00001342"/>
    </source>
</evidence>
<dbReference type="EC" id="4.1.3.17" evidence="9"/>
<evidence type="ECO:0000256" key="9">
    <source>
        <dbReference type="RuleBase" id="RU004338"/>
    </source>
</evidence>
<comment type="caution">
    <text evidence="10">The sequence shown here is derived from an EMBL/GenBank/DDBJ whole genome shotgun (WGS) entry which is preliminary data.</text>
</comment>
<dbReference type="NCBIfam" id="NF006875">
    <property type="entry name" value="PRK09372.1"/>
    <property type="match status" value="1"/>
</dbReference>